<dbReference type="Gene3D" id="3.30.565.10">
    <property type="entry name" value="Histidine kinase-like ATPase, C-terminal domain"/>
    <property type="match status" value="1"/>
</dbReference>
<gene>
    <name evidence="6" type="ORF">H0E87_031453</name>
</gene>
<keyword evidence="3" id="KW-0067">ATP-binding</keyword>
<keyword evidence="7" id="KW-1185">Reference proteome</keyword>
<dbReference type="InterPro" id="IPR020575">
    <property type="entry name" value="Hsp90_N"/>
</dbReference>
<dbReference type="GO" id="GO:0051082">
    <property type="term" value="F:unfolded protein binding"/>
    <property type="evidence" value="ECO:0007669"/>
    <property type="project" value="InterPro"/>
</dbReference>
<dbReference type="EMBL" id="JACEGQ020000056">
    <property type="protein sequence ID" value="KAH8479716.1"/>
    <property type="molecule type" value="Genomic_DNA"/>
</dbReference>
<dbReference type="InterPro" id="IPR036890">
    <property type="entry name" value="HATPase_C_sf"/>
</dbReference>
<dbReference type="Proteomes" id="UP000807159">
    <property type="component" value="Unassembled WGS sequence"/>
</dbReference>
<dbReference type="GO" id="GO:0016887">
    <property type="term" value="F:ATP hydrolysis activity"/>
    <property type="evidence" value="ECO:0007669"/>
    <property type="project" value="InterPro"/>
</dbReference>
<reference evidence="6" key="1">
    <citation type="journal article" date="2021" name="J. Hered.">
        <title>Genome Assembly of Salicaceae Populus deltoides (Eastern Cottonwood) I-69 Based on Nanopore Sequencing and Hi-C Technologies.</title>
        <authorList>
            <person name="Bai S."/>
            <person name="Wu H."/>
            <person name="Zhang J."/>
            <person name="Pan Z."/>
            <person name="Zhao W."/>
            <person name="Li Z."/>
            <person name="Tong C."/>
        </authorList>
    </citation>
    <scope>NUCLEOTIDE SEQUENCE</scope>
    <source>
        <tissue evidence="6">Leaf</tissue>
    </source>
</reference>
<dbReference type="Pfam" id="PF00183">
    <property type="entry name" value="HSP90"/>
    <property type="match status" value="1"/>
</dbReference>
<dbReference type="SMART" id="SM00387">
    <property type="entry name" value="HATPase_c"/>
    <property type="match status" value="1"/>
</dbReference>
<organism evidence="6 7">
    <name type="scientific">Populus deltoides</name>
    <name type="common">Eastern poplar</name>
    <name type="synonym">Eastern cottonwood</name>
    <dbReference type="NCBI Taxonomy" id="3696"/>
    <lineage>
        <taxon>Eukaryota</taxon>
        <taxon>Viridiplantae</taxon>
        <taxon>Streptophyta</taxon>
        <taxon>Embryophyta</taxon>
        <taxon>Tracheophyta</taxon>
        <taxon>Spermatophyta</taxon>
        <taxon>Magnoliopsida</taxon>
        <taxon>eudicotyledons</taxon>
        <taxon>Gunneridae</taxon>
        <taxon>Pentapetalae</taxon>
        <taxon>rosids</taxon>
        <taxon>fabids</taxon>
        <taxon>Malpighiales</taxon>
        <taxon>Salicaceae</taxon>
        <taxon>Saliceae</taxon>
        <taxon>Populus</taxon>
    </lineage>
</organism>
<evidence type="ECO:0000256" key="1">
    <source>
        <dbReference type="ARBA" id="ARBA00008239"/>
    </source>
</evidence>
<dbReference type="InterPro" id="IPR019805">
    <property type="entry name" value="Heat_shock_protein_90_CS"/>
</dbReference>
<dbReference type="InterPro" id="IPR003594">
    <property type="entry name" value="HATPase_dom"/>
</dbReference>
<comment type="caution">
    <text evidence="6">The sequence shown here is derived from an EMBL/GenBank/DDBJ whole genome shotgun (WGS) entry which is preliminary data.</text>
</comment>
<name>A0A8T2WEN7_POPDE</name>
<keyword evidence="2" id="KW-0547">Nucleotide-binding</keyword>
<dbReference type="FunFam" id="3.30.565.10:FF:000005">
    <property type="entry name" value="Heat shock protein 90"/>
    <property type="match status" value="1"/>
</dbReference>
<accession>A0A8T2WEN7</accession>
<evidence type="ECO:0000259" key="5">
    <source>
        <dbReference type="SMART" id="SM00387"/>
    </source>
</evidence>
<sequence length="249" mass="28008">MDIIIISLYSNKDIFLRELISNASDALDKLRFLSLTDEEVLGEGDNAKLEIQIKLDKEKKILSIRDRGIGMMKEDLIKNLGTVAKSGTSAFVEKMQSSEDLNLIGQFGVGFYSVYLAADYVEAPSKHNKDKQYVWESKADEALAISEDTCNEPLGRGTEIRLQIRDEAGEYLEDKNLKAKQTFQNFKAVMVVVKRTAQLMYQAALMESGFMFNDPKDFASRIYSSVKSSLSISPDAIIEEEDDVEEVET</sequence>
<dbReference type="CDD" id="cd16927">
    <property type="entry name" value="HATPase_Hsp90-like"/>
    <property type="match status" value="1"/>
</dbReference>
<feature type="domain" description="Histidine kinase/HSP90-like ATPase" evidence="5">
    <location>
        <begin position="11"/>
        <end position="168"/>
    </location>
</feature>
<dbReference type="Pfam" id="PF13589">
    <property type="entry name" value="HATPase_c_3"/>
    <property type="match status" value="1"/>
</dbReference>
<dbReference type="PRINTS" id="PR00775">
    <property type="entry name" value="HEATSHOCK90"/>
</dbReference>
<dbReference type="PANTHER" id="PTHR11528">
    <property type="entry name" value="HEAT SHOCK PROTEIN 90 FAMILY MEMBER"/>
    <property type="match status" value="1"/>
</dbReference>
<proteinExistence type="inferred from homology"/>
<comment type="similarity">
    <text evidence="1">Belongs to the heat shock protein 90 family.</text>
</comment>
<keyword evidence="4" id="KW-0143">Chaperone</keyword>
<protein>
    <recommendedName>
        <fullName evidence="5">Histidine kinase/HSP90-like ATPase domain-containing protein</fullName>
    </recommendedName>
</protein>
<dbReference type="SUPFAM" id="SSF55874">
    <property type="entry name" value="ATPase domain of HSP90 chaperone/DNA topoisomerase II/histidine kinase"/>
    <property type="match status" value="1"/>
</dbReference>
<dbReference type="InterPro" id="IPR001404">
    <property type="entry name" value="Hsp90_fam"/>
</dbReference>
<evidence type="ECO:0000313" key="6">
    <source>
        <dbReference type="EMBL" id="KAH8479716.1"/>
    </source>
</evidence>
<evidence type="ECO:0000313" key="7">
    <source>
        <dbReference type="Proteomes" id="UP000807159"/>
    </source>
</evidence>
<dbReference type="PROSITE" id="PS00298">
    <property type="entry name" value="HSP90"/>
    <property type="match status" value="1"/>
</dbReference>
<evidence type="ECO:0000256" key="3">
    <source>
        <dbReference type="ARBA" id="ARBA00022840"/>
    </source>
</evidence>
<dbReference type="GO" id="GO:0140662">
    <property type="term" value="F:ATP-dependent protein folding chaperone"/>
    <property type="evidence" value="ECO:0007669"/>
    <property type="project" value="InterPro"/>
</dbReference>
<evidence type="ECO:0000256" key="4">
    <source>
        <dbReference type="ARBA" id="ARBA00023186"/>
    </source>
</evidence>
<evidence type="ECO:0000256" key="2">
    <source>
        <dbReference type="ARBA" id="ARBA00022741"/>
    </source>
</evidence>
<dbReference type="AlphaFoldDB" id="A0A8T2WEN7"/>
<dbReference type="GO" id="GO:0005524">
    <property type="term" value="F:ATP binding"/>
    <property type="evidence" value="ECO:0007669"/>
    <property type="project" value="UniProtKB-KW"/>
</dbReference>